<organism evidence="1 2">
    <name type="scientific">Desulfosoma caldarium</name>
    <dbReference type="NCBI Taxonomy" id="610254"/>
    <lineage>
        <taxon>Bacteria</taxon>
        <taxon>Pseudomonadati</taxon>
        <taxon>Thermodesulfobacteriota</taxon>
        <taxon>Syntrophobacteria</taxon>
        <taxon>Syntrophobacterales</taxon>
        <taxon>Syntrophobacteraceae</taxon>
        <taxon>Desulfosoma</taxon>
    </lineage>
</organism>
<proteinExistence type="predicted"/>
<name>A0A3N1UN53_9BACT</name>
<dbReference type="OrthoDB" id="5520827at2"/>
<evidence type="ECO:0000313" key="1">
    <source>
        <dbReference type="EMBL" id="ROQ90819.1"/>
    </source>
</evidence>
<keyword evidence="2" id="KW-1185">Reference proteome</keyword>
<dbReference type="RefSeq" id="WP_123291159.1">
    <property type="nucleotide sequence ID" value="NZ_RJVA01000014.1"/>
</dbReference>
<gene>
    <name evidence="1" type="ORF">EDC27_2713</name>
</gene>
<evidence type="ECO:0000313" key="2">
    <source>
        <dbReference type="Proteomes" id="UP000276223"/>
    </source>
</evidence>
<protein>
    <submittedName>
        <fullName evidence="1">Uncharacterized protein</fullName>
    </submittedName>
</protein>
<dbReference type="Proteomes" id="UP000276223">
    <property type="component" value="Unassembled WGS sequence"/>
</dbReference>
<dbReference type="AlphaFoldDB" id="A0A3N1UN53"/>
<comment type="caution">
    <text evidence="1">The sequence shown here is derived from an EMBL/GenBank/DDBJ whole genome shotgun (WGS) entry which is preliminary data.</text>
</comment>
<reference evidence="1 2" key="1">
    <citation type="submission" date="2018-11" db="EMBL/GenBank/DDBJ databases">
        <title>Genomic Encyclopedia of Type Strains, Phase IV (KMG-IV): sequencing the most valuable type-strain genomes for metagenomic binning, comparative biology and taxonomic classification.</title>
        <authorList>
            <person name="Goeker M."/>
        </authorList>
    </citation>
    <scope>NUCLEOTIDE SEQUENCE [LARGE SCALE GENOMIC DNA]</scope>
    <source>
        <strain evidence="1 2">DSM 22027</strain>
    </source>
</reference>
<sequence>MNEAVQRLIRATRDLMDYMEKEFVFDKMGDAGCGGVDPYRSETLDALIQSVGEALKALDGD</sequence>
<dbReference type="EMBL" id="RJVA01000014">
    <property type="protein sequence ID" value="ROQ90819.1"/>
    <property type="molecule type" value="Genomic_DNA"/>
</dbReference>
<accession>A0A3N1UN53</accession>